<evidence type="ECO:0000256" key="1">
    <source>
        <dbReference type="PROSITE-ProRule" id="PRU00042"/>
    </source>
</evidence>
<accession>A0AAE1HIQ4</accession>
<feature type="domain" description="C2H2-type" evidence="2">
    <location>
        <begin position="173"/>
        <end position="202"/>
    </location>
</feature>
<keyword evidence="1" id="KW-0863">Zinc-finger</keyword>
<dbReference type="InterPro" id="IPR036236">
    <property type="entry name" value="Znf_C2H2_sf"/>
</dbReference>
<dbReference type="InterPro" id="IPR018289">
    <property type="entry name" value="MULE_transposase_dom"/>
</dbReference>
<dbReference type="AlphaFoldDB" id="A0AAE1HIQ4"/>
<dbReference type="GO" id="GO:0008270">
    <property type="term" value="F:zinc ion binding"/>
    <property type="evidence" value="ECO:0007669"/>
    <property type="project" value="UniProtKB-KW"/>
</dbReference>
<dbReference type="Gene3D" id="3.30.160.60">
    <property type="entry name" value="Classic Zinc Finger"/>
    <property type="match status" value="2"/>
</dbReference>
<dbReference type="Pfam" id="PF10551">
    <property type="entry name" value="MULE"/>
    <property type="match status" value="1"/>
</dbReference>
<name>A0AAE1HIQ4_9NEOP</name>
<dbReference type="InterPro" id="IPR052797">
    <property type="entry name" value="RegFact_GeneExpr_CellDeath"/>
</dbReference>
<gene>
    <name evidence="3" type="ORF">KUF71_011193</name>
</gene>
<dbReference type="PANTHER" id="PTHR33936:SF25">
    <property type="entry name" value="C2H2-TYPE DOMAIN-CONTAINING PROTEIN"/>
    <property type="match status" value="1"/>
</dbReference>
<keyword evidence="4" id="KW-1185">Reference proteome</keyword>
<feature type="domain" description="C2H2-type" evidence="2">
    <location>
        <begin position="206"/>
        <end position="235"/>
    </location>
</feature>
<evidence type="ECO:0000313" key="3">
    <source>
        <dbReference type="EMBL" id="KAK3922017.1"/>
    </source>
</evidence>
<dbReference type="SUPFAM" id="SSF57667">
    <property type="entry name" value="beta-beta-alpha zinc fingers"/>
    <property type="match status" value="2"/>
</dbReference>
<dbReference type="EMBL" id="JAHWGI010001058">
    <property type="protein sequence ID" value="KAK3922017.1"/>
    <property type="molecule type" value="Genomic_DNA"/>
</dbReference>
<proteinExistence type="predicted"/>
<evidence type="ECO:0000259" key="2">
    <source>
        <dbReference type="PROSITE" id="PS50157"/>
    </source>
</evidence>
<reference evidence="3" key="1">
    <citation type="submission" date="2021-07" db="EMBL/GenBank/DDBJ databases">
        <authorList>
            <person name="Catto M.A."/>
            <person name="Jacobson A."/>
            <person name="Kennedy G."/>
            <person name="Labadie P."/>
            <person name="Hunt B.G."/>
            <person name="Srinivasan R."/>
        </authorList>
    </citation>
    <scope>NUCLEOTIDE SEQUENCE</scope>
    <source>
        <strain evidence="3">PL_HMW_Pooled</strain>
        <tissue evidence="3">Head</tissue>
    </source>
</reference>
<dbReference type="SMART" id="SM00355">
    <property type="entry name" value="ZnF_C2H2"/>
    <property type="match status" value="3"/>
</dbReference>
<sequence length="703" mass="80464">MLKTVDVTLSGQGDAPHLSLHPVQGQEVLNHVKKGVSKRYCVGRSIGLAAQEDSDSAMLIAHAPYWAQSAHPSWPPKRCPKCPILYNNFTYYRPVYSFCVQCITEVNSPSDEDDSLDEEIFQPIKKKSEKANSSVSSSEAVNYKCKVCSRVFSLRKNLLRHTRESHNNGIPSFKCLKCSGTFKREDKLKIHSKSCGHDSAKNEKRAKCDYPNCNLKFYFKSDLIKHLKLHHKQNIADPVEKNFDSIEEFQTWKDVKEERTFSYFSEQAGANKHDGRIYYYCQQGGSDKARRKISSPARKTSRKVKIEQIKTNKVCIAVMKVKIDPVNKSVQVIYFPSHSHPLRPSDFKYHPPTHAANNNINNQIALGVDPQIIHRNLQPSSLKRNNRQNGVVYSRDAVISKSAIKQRWAKVKNKKRLHKDDATSVYLTAKLLKSEEYNPGHHKENAARNVFSGECSKKRDTCNVSFSSVVVYKPVGLNVEIGPKDIDCLPNHKELFMFGIQSKEQKELLIEGSKTILVVDDTHNCTQYENFKLLNGLFVNENRRGWPVFHLITNKTDENTLKFFFQAIKEKCEGRLVVNCVITDDAPALINSIEMGFEEKIRHLLCCWHVQETFRRNLRSLSPISLNNVMLDELLLLMYTRKEEEFHQLLQGFKIKYKDSASTLRPMSQGSKNGQNASEIFRMEILTQLVISNLFTIASKRNT</sequence>
<dbReference type="PROSITE" id="PS00028">
    <property type="entry name" value="ZINC_FINGER_C2H2_1"/>
    <property type="match status" value="3"/>
</dbReference>
<feature type="domain" description="C2H2-type" evidence="2">
    <location>
        <begin position="143"/>
        <end position="171"/>
    </location>
</feature>
<dbReference type="InterPro" id="IPR013087">
    <property type="entry name" value="Znf_C2H2_type"/>
</dbReference>
<dbReference type="PANTHER" id="PTHR33936">
    <property type="entry name" value="PROTEIN CBG17840"/>
    <property type="match status" value="1"/>
</dbReference>
<dbReference type="Proteomes" id="UP001219518">
    <property type="component" value="Unassembled WGS sequence"/>
</dbReference>
<protein>
    <submittedName>
        <fullName evidence="3">Wilms tumor protein-like protein</fullName>
    </submittedName>
</protein>
<reference evidence="3" key="2">
    <citation type="journal article" date="2023" name="BMC Genomics">
        <title>Pest status, molecular evolution, and epigenetic factors derived from the genome assembly of Frankliniella fusca, a thysanopteran phytovirus vector.</title>
        <authorList>
            <person name="Catto M.A."/>
            <person name="Labadie P.E."/>
            <person name="Jacobson A.L."/>
            <person name="Kennedy G.G."/>
            <person name="Srinivasan R."/>
            <person name="Hunt B.G."/>
        </authorList>
    </citation>
    <scope>NUCLEOTIDE SEQUENCE</scope>
    <source>
        <strain evidence="3">PL_HMW_Pooled</strain>
    </source>
</reference>
<evidence type="ECO:0000313" key="4">
    <source>
        <dbReference type="Proteomes" id="UP001219518"/>
    </source>
</evidence>
<keyword evidence="1" id="KW-0479">Metal-binding</keyword>
<keyword evidence="1" id="KW-0862">Zinc</keyword>
<comment type="caution">
    <text evidence="3">The sequence shown here is derived from an EMBL/GenBank/DDBJ whole genome shotgun (WGS) entry which is preliminary data.</text>
</comment>
<dbReference type="PROSITE" id="PS50157">
    <property type="entry name" value="ZINC_FINGER_C2H2_2"/>
    <property type="match status" value="3"/>
</dbReference>
<organism evidence="3 4">
    <name type="scientific">Frankliniella fusca</name>
    <dbReference type="NCBI Taxonomy" id="407009"/>
    <lineage>
        <taxon>Eukaryota</taxon>
        <taxon>Metazoa</taxon>
        <taxon>Ecdysozoa</taxon>
        <taxon>Arthropoda</taxon>
        <taxon>Hexapoda</taxon>
        <taxon>Insecta</taxon>
        <taxon>Pterygota</taxon>
        <taxon>Neoptera</taxon>
        <taxon>Paraneoptera</taxon>
        <taxon>Thysanoptera</taxon>
        <taxon>Terebrantia</taxon>
        <taxon>Thripoidea</taxon>
        <taxon>Thripidae</taxon>
        <taxon>Frankliniella</taxon>
    </lineage>
</organism>